<evidence type="ECO:0000256" key="16">
    <source>
        <dbReference type="SAM" id="Phobius"/>
    </source>
</evidence>
<dbReference type="InterPro" id="IPR036396">
    <property type="entry name" value="Cyt_P450_sf"/>
</dbReference>
<comment type="cofactor">
    <cofactor evidence="14">
        <name>heme</name>
        <dbReference type="ChEBI" id="CHEBI:30413"/>
    </cofactor>
</comment>
<evidence type="ECO:0000256" key="10">
    <source>
        <dbReference type="ARBA" id="ARBA00052777"/>
    </source>
</evidence>
<comment type="pathway">
    <text evidence="2">Hormone biosynthesis.</text>
</comment>
<dbReference type="STRING" id="49390.A0A068V7T9"/>
<dbReference type="PANTHER" id="PTHR24286:SF159">
    <property type="entry name" value="CYTOCHROME P450, FAMILY 724, SUBFAMILY A, POLYPEPTIDE 1"/>
    <property type="match status" value="1"/>
</dbReference>
<evidence type="ECO:0000313" key="18">
    <source>
        <dbReference type="Proteomes" id="UP000295252"/>
    </source>
</evidence>
<keyword evidence="5 16" id="KW-1133">Transmembrane helix</keyword>
<gene>
    <name evidence="17" type="ORF">GSCOC_T00019072001</name>
</gene>
<keyword evidence="15" id="KW-0503">Monooxygenase</keyword>
<dbReference type="Pfam" id="PF00067">
    <property type="entry name" value="p450"/>
    <property type="match status" value="1"/>
</dbReference>
<dbReference type="OrthoDB" id="3945418at2759"/>
<sequence length="479" mass="54283">MTSPIFSWSIVLQLVIVGFALLLGLLALISIFSKYAPLQVNQADDTPPGSLGWPLVGKTLEYLKPHKSNSTGQFLQEHCSRYGRVFKSHLFGNPTIVSCDLELNTFILQNEGKLFASSYPKSVQSILGKLSMLLVSGEQHRKIRSTAVSHIGTSKSRPDFLRYIDKLSSSLTESWKERKRVPFFKEAKEFTLHVMLKNLLDMEPGDPIAPRILQDFLTFMEGFVSLPLYIPGSPYAKAVKARTRISSTLRVIINERKTRKEGYSRGDFLDEILQKGHLDDEEEVSIVLDLLLAGYETTSGLIALVVYFLAQAPKALQQLKDEHRKLRGNKADGEPLNFEDYKQMEFTMNVINEALRCGNLVKFVHRRALKDVKFREYVIPAGWKVLPVISAPHLDPALHQHPSVFNPWRWEDEATSKKVAPFGGGSRLCPGSDLAKLETAFFLHHFVLTYSWKIKEDECPVSHPYLEFKRGLLLEIEPL</sequence>
<evidence type="ECO:0000256" key="5">
    <source>
        <dbReference type="ARBA" id="ARBA00022989"/>
    </source>
</evidence>
<comment type="similarity">
    <text evidence="15">Belongs to the cytochrome P450 family.</text>
</comment>
<dbReference type="PRINTS" id="PR00385">
    <property type="entry name" value="P450"/>
</dbReference>
<dbReference type="InterPro" id="IPR017972">
    <property type="entry name" value="Cyt_P450_CS"/>
</dbReference>
<comment type="catalytic activity">
    <reaction evidence="10">
        <text>campesterol + reduced [NADPH--hemoprotein reductase] + O2 = (22S)-22-hydroxycampesterol + oxidized [NADPH--hemoprotein reductase] + H2O + H(+)</text>
        <dbReference type="Rhea" id="RHEA:69835"/>
        <dbReference type="Rhea" id="RHEA-COMP:11964"/>
        <dbReference type="Rhea" id="RHEA-COMP:11965"/>
        <dbReference type="ChEBI" id="CHEBI:15377"/>
        <dbReference type="ChEBI" id="CHEBI:15378"/>
        <dbReference type="ChEBI" id="CHEBI:15379"/>
        <dbReference type="ChEBI" id="CHEBI:28623"/>
        <dbReference type="ChEBI" id="CHEBI:57618"/>
        <dbReference type="ChEBI" id="CHEBI:58210"/>
        <dbReference type="ChEBI" id="CHEBI:72331"/>
    </reaction>
    <physiologicalReaction direction="left-to-right" evidence="10">
        <dbReference type="Rhea" id="RHEA:69836"/>
    </physiologicalReaction>
</comment>
<evidence type="ECO:0000256" key="3">
    <source>
        <dbReference type="ARBA" id="ARBA00022692"/>
    </source>
</evidence>
<feature type="transmembrane region" description="Helical" evidence="16">
    <location>
        <begin position="6"/>
        <end position="32"/>
    </location>
</feature>
<dbReference type="PROSITE" id="PS00086">
    <property type="entry name" value="CYTOCHROME_P450"/>
    <property type="match status" value="1"/>
</dbReference>
<dbReference type="GO" id="GO:0005506">
    <property type="term" value="F:iron ion binding"/>
    <property type="evidence" value="ECO:0007669"/>
    <property type="project" value="InterPro"/>
</dbReference>
<dbReference type="Gramene" id="CDP16622">
    <property type="protein sequence ID" value="CDP16622"/>
    <property type="gene ID" value="GSCOC_T00019072001"/>
</dbReference>
<evidence type="ECO:0000256" key="13">
    <source>
        <dbReference type="ARBA" id="ARBA00077474"/>
    </source>
</evidence>
<dbReference type="PANTHER" id="PTHR24286">
    <property type="entry name" value="CYTOCHROME P450 26"/>
    <property type="match status" value="1"/>
</dbReference>
<organism evidence="17 18">
    <name type="scientific">Coffea canephora</name>
    <name type="common">Robusta coffee</name>
    <dbReference type="NCBI Taxonomy" id="49390"/>
    <lineage>
        <taxon>Eukaryota</taxon>
        <taxon>Viridiplantae</taxon>
        <taxon>Streptophyta</taxon>
        <taxon>Embryophyta</taxon>
        <taxon>Tracheophyta</taxon>
        <taxon>Spermatophyta</taxon>
        <taxon>Magnoliopsida</taxon>
        <taxon>eudicotyledons</taxon>
        <taxon>Gunneridae</taxon>
        <taxon>Pentapetalae</taxon>
        <taxon>asterids</taxon>
        <taxon>lamiids</taxon>
        <taxon>Gentianales</taxon>
        <taxon>Rubiaceae</taxon>
        <taxon>Ixoroideae</taxon>
        <taxon>Gardenieae complex</taxon>
        <taxon>Bertiereae - Coffeeae clade</taxon>
        <taxon>Coffeeae</taxon>
        <taxon>Coffea</taxon>
    </lineage>
</organism>
<dbReference type="InterPro" id="IPR001128">
    <property type="entry name" value="Cyt_P450"/>
</dbReference>
<comment type="subcellular location">
    <subcellularLocation>
        <location evidence="1">Membrane</location>
        <topology evidence="1">Single-pass membrane protein</topology>
    </subcellularLocation>
</comment>
<dbReference type="OMA" id="ISMMDSW"/>
<keyword evidence="18" id="KW-1185">Reference proteome</keyword>
<evidence type="ECO:0000256" key="7">
    <source>
        <dbReference type="ARBA" id="ARBA00023004"/>
    </source>
</evidence>
<keyword evidence="8 16" id="KW-0472">Membrane</keyword>
<dbReference type="CDD" id="cd11043">
    <property type="entry name" value="CYP90-like"/>
    <property type="match status" value="1"/>
</dbReference>
<dbReference type="PhylomeDB" id="A0A068V7T9"/>
<accession>A0A068V7T9</accession>
<dbReference type="SUPFAM" id="SSF48264">
    <property type="entry name" value="Cytochrome P450"/>
    <property type="match status" value="1"/>
</dbReference>
<dbReference type="FunFam" id="1.10.630.10:FF:000057">
    <property type="entry name" value="Cytochrome P450 724B1"/>
    <property type="match status" value="1"/>
</dbReference>
<dbReference type="AlphaFoldDB" id="A0A068V7T9"/>
<dbReference type="EMBL" id="HG739219">
    <property type="protein sequence ID" value="CDP16622.1"/>
    <property type="molecule type" value="Genomic_DNA"/>
</dbReference>
<evidence type="ECO:0000256" key="6">
    <source>
        <dbReference type="ARBA" id="ARBA00023002"/>
    </source>
</evidence>
<name>A0A068V7T9_COFCA</name>
<keyword evidence="14 15" id="KW-0349">Heme</keyword>
<keyword evidence="3 16" id="KW-0812">Transmembrane</keyword>
<reference evidence="18" key="1">
    <citation type="journal article" date="2014" name="Science">
        <title>The coffee genome provides insight into the convergent evolution of caffeine biosynthesis.</title>
        <authorList>
            <person name="Denoeud F."/>
            <person name="Carretero-Paulet L."/>
            <person name="Dereeper A."/>
            <person name="Droc G."/>
            <person name="Guyot R."/>
            <person name="Pietrella M."/>
            <person name="Zheng C."/>
            <person name="Alberti A."/>
            <person name="Anthony F."/>
            <person name="Aprea G."/>
            <person name="Aury J.M."/>
            <person name="Bento P."/>
            <person name="Bernard M."/>
            <person name="Bocs S."/>
            <person name="Campa C."/>
            <person name="Cenci A."/>
            <person name="Combes M.C."/>
            <person name="Crouzillat D."/>
            <person name="Da Silva C."/>
            <person name="Daddiego L."/>
            <person name="De Bellis F."/>
            <person name="Dussert S."/>
            <person name="Garsmeur O."/>
            <person name="Gayraud T."/>
            <person name="Guignon V."/>
            <person name="Jahn K."/>
            <person name="Jamilloux V."/>
            <person name="Joet T."/>
            <person name="Labadie K."/>
            <person name="Lan T."/>
            <person name="Leclercq J."/>
            <person name="Lepelley M."/>
            <person name="Leroy T."/>
            <person name="Li L.T."/>
            <person name="Librado P."/>
            <person name="Lopez L."/>
            <person name="Munoz A."/>
            <person name="Noel B."/>
            <person name="Pallavicini A."/>
            <person name="Perrotta G."/>
            <person name="Poncet V."/>
            <person name="Pot D."/>
            <person name="Priyono X."/>
            <person name="Rigoreau M."/>
            <person name="Rouard M."/>
            <person name="Rozas J."/>
            <person name="Tranchant-Dubreuil C."/>
            <person name="VanBuren R."/>
            <person name="Zhang Q."/>
            <person name="Andrade A.C."/>
            <person name="Argout X."/>
            <person name="Bertrand B."/>
            <person name="de Kochko A."/>
            <person name="Graziosi G."/>
            <person name="Henry R.J."/>
            <person name="Jayarama X."/>
            <person name="Ming R."/>
            <person name="Nagai C."/>
            <person name="Rounsley S."/>
            <person name="Sankoff D."/>
            <person name="Giuliano G."/>
            <person name="Albert V.A."/>
            <person name="Wincker P."/>
            <person name="Lashermes P."/>
        </authorList>
    </citation>
    <scope>NUCLEOTIDE SEQUENCE [LARGE SCALE GENOMIC DNA]</scope>
    <source>
        <strain evidence="18">cv. DH200-94</strain>
    </source>
</reference>
<evidence type="ECO:0000256" key="14">
    <source>
        <dbReference type="PIRSR" id="PIRSR602401-1"/>
    </source>
</evidence>
<dbReference type="Gene3D" id="1.10.630.10">
    <property type="entry name" value="Cytochrome P450"/>
    <property type="match status" value="1"/>
</dbReference>
<evidence type="ECO:0000256" key="2">
    <source>
        <dbReference type="ARBA" id="ARBA00004972"/>
    </source>
</evidence>
<evidence type="ECO:0000256" key="15">
    <source>
        <dbReference type="RuleBase" id="RU000461"/>
    </source>
</evidence>
<evidence type="ECO:0000256" key="12">
    <source>
        <dbReference type="ARBA" id="ARBA00067336"/>
    </source>
</evidence>
<evidence type="ECO:0000256" key="9">
    <source>
        <dbReference type="ARBA" id="ARBA00037910"/>
    </source>
</evidence>
<dbReference type="GO" id="GO:0016125">
    <property type="term" value="P:sterol metabolic process"/>
    <property type="evidence" value="ECO:0007669"/>
    <property type="project" value="TreeGrafter"/>
</dbReference>
<dbReference type="FunCoup" id="A0A068V7T9">
    <property type="interactions" value="22"/>
</dbReference>
<proteinExistence type="inferred from homology"/>
<dbReference type="GO" id="GO:0020037">
    <property type="term" value="F:heme binding"/>
    <property type="evidence" value="ECO:0007669"/>
    <property type="project" value="InterPro"/>
</dbReference>
<evidence type="ECO:0000256" key="4">
    <source>
        <dbReference type="ARBA" id="ARBA00022723"/>
    </source>
</evidence>
<dbReference type="GO" id="GO:0016020">
    <property type="term" value="C:membrane"/>
    <property type="evidence" value="ECO:0007669"/>
    <property type="project" value="UniProtKB-SubCell"/>
</dbReference>
<comment type="pathway">
    <text evidence="11">Steroid biosynthesis.</text>
</comment>
<evidence type="ECO:0000313" key="17">
    <source>
        <dbReference type="EMBL" id="CDP16622.1"/>
    </source>
</evidence>
<dbReference type="PRINTS" id="PR00463">
    <property type="entry name" value="EP450I"/>
</dbReference>
<dbReference type="GO" id="GO:0160191">
    <property type="term" value="F:steroid 22S-hydroxylase activity"/>
    <property type="evidence" value="ECO:0007669"/>
    <property type="project" value="EnsemblPlants"/>
</dbReference>
<keyword evidence="7 14" id="KW-0408">Iron</keyword>
<dbReference type="Proteomes" id="UP000295252">
    <property type="component" value="Chromosome IX"/>
</dbReference>
<evidence type="ECO:0000256" key="1">
    <source>
        <dbReference type="ARBA" id="ARBA00004167"/>
    </source>
</evidence>
<dbReference type="GO" id="GO:0016132">
    <property type="term" value="P:brassinosteroid biosynthetic process"/>
    <property type="evidence" value="ECO:0007669"/>
    <property type="project" value="EnsemblPlants"/>
</dbReference>
<protein>
    <recommendedName>
        <fullName evidence="12">Cytochrome P450 724B1</fullName>
    </recommendedName>
    <alternativeName>
        <fullName evidence="13">(22S)-22-hydroxycampesterol synthase</fullName>
    </alternativeName>
</protein>
<comment type="pathway">
    <text evidence="9">Plant hormone biosynthesis; brassinosteroid biosynthesis.</text>
</comment>
<evidence type="ECO:0000256" key="8">
    <source>
        <dbReference type="ARBA" id="ARBA00023136"/>
    </source>
</evidence>
<dbReference type="GO" id="GO:0010268">
    <property type="term" value="P:brassinosteroid homeostasis"/>
    <property type="evidence" value="ECO:0007669"/>
    <property type="project" value="TreeGrafter"/>
</dbReference>
<evidence type="ECO:0000256" key="11">
    <source>
        <dbReference type="ARBA" id="ARBA00060577"/>
    </source>
</evidence>
<keyword evidence="6 15" id="KW-0560">Oxidoreductase</keyword>
<feature type="binding site" description="axial binding residue" evidence="14">
    <location>
        <position position="429"/>
    </location>
    <ligand>
        <name>heme</name>
        <dbReference type="ChEBI" id="CHEBI:30413"/>
    </ligand>
    <ligandPart>
        <name>Fe</name>
        <dbReference type="ChEBI" id="CHEBI:18248"/>
    </ligandPart>
</feature>
<dbReference type="InterPro" id="IPR002401">
    <property type="entry name" value="Cyt_P450_E_grp-I"/>
</dbReference>
<dbReference type="InParanoid" id="A0A068V7T9"/>
<keyword evidence="4 14" id="KW-0479">Metal-binding</keyword>